<feature type="compositionally biased region" description="Basic residues" evidence="1">
    <location>
        <begin position="24"/>
        <end position="34"/>
    </location>
</feature>
<organism evidence="3 4">
    <name type="scientific">Colletotrichum sublineola</name>
    <name type="common">Sorghum anthracnose fungus</name>
    <dbReference type="NCBI Taxonomy" id="1173701"/>
    <lineage>
        <taxon>Eukaryota</taxon>
        <taxon>Fungi</taxon>
        <taxon>Dikarya</taxon>
        <taxon>Ascomycota</taxon>
        <taxon>Pezizomycotina</taxon>
        <taxon>Sordariomycetes</taxon>
        <taxon>Hypocreomycetidae</taxon>
        <taxon>Glomerellales</taxon>
        <taxon>Glomerellaceae</taxon>
        <taxon>Colletotrichum</taxon>
        <taxon>Colletotrichum graminicola species complex</taxon>
    </lineage>
</organism>
<keyword evidence="2" id="KW-0472">Membrane</keyword>
<dbReference type="eggNOG" id="ENOG502T4VJ">
    <property type="taxonomic scope" value="Eukaryota"/>
</dbReference>
<sequence length="539" mass="58594">MNSATPYDDPGSGAAYRMAIEASRRRKAREKKLKQQQQQRQREKGTGSQKTDKTAQHAGNPPGIATQATREATNMWAGRIVAGLKAVSKGVAVCALKILGFLRLVVSSPLFIILFVVMVTLTVSLTFVLLYLQSWKTWFTELPIVSGSLYIIKSVAAACGLAPPAQVTGVSGILGNNAAIAANMPNVTALSIFPLGADISKGVGQLLAIPVGAVVPRRGGAHPGFNMAIRTLEEVMSDEVQGHRSDPYSLSAAWDESWSHIRSVVSEIGAEEARFAEEAAGNALYAFRRARALQRELAETPVSHSIALRKERWESTWTVALWWNKLWRASWDWRPADEDGLPGPAARQVDRRLESFESLLDSVLAMLPDLAVALKLGSALEKDTCTMGNLLGHAVAICEGRVSRALEVGRAAGTVRGWESSVGTGEVAVPPSDIDVLGGAFYELQYFDFIGTTVCTEAKQAVNIFEVTRHSAVRLGEGLKAIKSDVFSLRGFLRSRQPSVTAEAEDNGDQRALWAETELVRLVPDLISHLKQTYFRQED</sequence>
<dbReference type="EMBL" id="JMSE01001566">
    <property type="protein sequence ID" value="KDN59958.1"/>
    <property type="molecule type" value="Genomic_DNA"/>
</dbReference>
<evidence type="ECO:0000256" key="2">
    <source>
        <dbReference type="SAM" id="Phobius"/>
    </source>
</evidence>
<accession>A0A066WST1</accession>
<feature type="transmembrane region" description="Helical" evidence="2">
    <location>
        <begin position="111"/>
        <end position="132"/>
    </location>
</feature>
<evidence type="ECO:0000256" key="1">
    <source>
        <dbReference type="SAM" id="MobiDB-lite"/>
    </source>
</evidence>
<protein>
    <submittedName>
        <fullName evidence="3">Uncharacterized protein</fullName>
    </submittedName>
</protein>
<feature type="compositionally biased region" description="Basic and acidic residues" evidence="1">
    <location>
        <begin position="40"/>
        <end position="55"/>
    </location>
</feature>
<name>A0A066WST1_COLSU</name>
<dbReference type="Proteomes" id="UP000027238">
    <property type="component" value="Unassembled WGS sequence"/>
</dbReference>
<keyword evidence="2" id="KW-1133">Transmembrane helix</keyword>
<proteinExistence type="predicted"/>
<dbReference type="AlphaFoldDB" id="A0A066WST1"/>
<dbReference type="OMA" id="TYFRQED"/>
<reference evidence="4" key="1">
    <citation type="journal article" date="2014" name="Genome Announc.">
        <title>Draft genome sequence of Colletotrichum sublineola, a destructive pathogen of cultivated sorghum.</title>
        <authorList>
            <person name="Baroncelli R."/>
            <person name="Sanz-Martin J.M."/>
            <person name="Rech G.E."/>
            <person name="Sukno S.A."/>
            <person name="Thon M.R."/>
        </authorList>
    </citation>
    <scope>NUCLEOTIDE SEQUENCE [LARGE SCALE GENOMIC DNA]</scope>
    <source>
        <strain evidence="4">TX430BB</strain>
    </source>
</reference>
<comment type="caution">
    <text evidence="3">The sequence shown here is derived from an EMBL/GenBank/DDBJ whole genome shotgun (WGS) entry which is preliminary data.</text>
</comment>
<evidence type="ECO:0000313" key="3">
    <source>
        <dbReference type="EMBL" id="KDN59958.1"/>
    </source>
</evidence>
<keyword evidence="4" id="KW-1185">Reference proteome</keyword>
<evidence type="ECO:0000313" key="4">
    <source>
        <dbReference type="Proteomes" id="UP000027238"/>
    </source>
</evidence>
<dbReference type="HOGENOM" id="CLU_574919_0_0_1"/>
<keyword evidence="2" id="KW-0812">Transmembrane</keyword>
<gene>
    <name evidence="3" type="ORF">CSUB01_11623</name>
</gene>
<feature type="region of interest" description="Disordered" evidence="1">
    <location>
        <begin position="1"/>
        <end position="65"/>
    </location>
</feature>
<dbReference type="OrthoDB" id="10504134at2759"/>